<dbReference type="Gene3D" id="3.60.10.10">
    <property type="entry name" value="Endonuclease/exonuclease/phosphatase"/>
    <property type="match status" value="1"/>
</dbReference>
<sequence length="423" mass="48180">MDIPAAIHTMPDDCTPNKNEAIAADIAGRGRKRTIITYYSPPKSHLPLLLLQYLLTLTNPFIIVGDLNARHTAFHDTRYNSREQNFFDSWNNTHSSAFPFPLLIFSPTKDAPFQIMPSSAPPWPPSLFLPSTVCRSANNASPKALMEEGKLDRRPEPRRRKPVAPICFLPLSLITDISNSITHIIEAFLQATKLHIPLTSYHRIQMRVPPEALSLLQEKKLLLRQYQRNRDPNTKREWNRLNALVKSVILHKKGESWTRACSRFDHREGSCFWQHFRTLSGLNYKPPTILRDNQGNLLLTKEEETEAFKQSIQVTLANIEERIFDVGHKKTSESHVLHLPRQPASPSDDDPIMAHTIIYDIEDAIRSANDGAPGPDGIHYRMLKNTPAATTKAVHSLPSPPRLLRTIEGSTHPNDTQKRQRFY</sequence>
<accession>A0A8K0KM41</accession>
<evidence type="ECO:0000313" key="3">
    <source>
        <dbReference type="Proteomes" id="UP000792457"/>
    </source>
</evidence>
<evidence type="ECO:0000313" key="2">
    <source>
        <dbReference type="EMBL" id="KAG8237132.1"/>
    </source>
</evidence>
<proteinExistence type="predicted"/>
<organism evidence="2 3">
    <name type="scientific">Ladona fulva</name>
    <name type="common">Scarce chaser dragonfly</name>
    <name type="synonym">Libellula fulva</name>
    <dbReference type="NCBI Taxonomy" id="123851"/>
    <lineage>
        <taxon>Eukaryota</taxon>
        <taxon>Metazoa</taxon>
        <taxon>Ecdysozoa</taxon>
        <taxon>Arthropoda</taxon>
        <taxon>Hexapoda</taxon>
        <taxon>Insecta</taxon>
        <taxon>Pterygota</taxon>
        <taxon>Palaeoptera</taxon>
        <taxon>Odonata</taxon>
        <taxon>Epiprocta</taxon>
        <taxon>Anisoptera</taxon>
        <taxon>Libelluloidea</taxon>
        <taxon>Libellulidae</taxon>
        <taxon>Ladona</taxon>
    </lineage>
</organism>
<protein>
    <recommendedName>
        <fullName evidence="4">Endonuclease/exonuclease/phosphatase domain-containing protein</fullName>
    </recommendedName>
</protein>
<name>A0A8K0KM41_LADFU</name>
<evidence type="ECO:0000256" key="1">
    <source>
        <dbReference type="SAM" id="MobiDB-lite"/>
    </source>
</evidence>
<reference evidence="2" key="2">
    <citation type="submission" date="2017-10" db="EMBL/GenBank/DDBJ databases">
        <title>Ladona fulva Genome sequencing and assembly.</title>
        <authorList>
            <person name="Murali S."/>
            <person name="Richards S."/>
            <person name="Bandaranaike D."/>
            <person name="Bellair M."/>
            <person name="Blankenburg K."/>
            <person name="Chao H."/>
            <person name="Dinh H."/>
            <person name="Doddapaneni H."/>
            <person name="Dugan-Rocha S."/>
            <person name="Elkadiri S."/>
            <person name="Gnanaolivu R."/>
            <person name="Hernandez B."/>
            <person name="Skinner E."/>
            <person name="Javaid M."/>
            <person name="Lee S."/>
            <person name="Li M."/>
            <person name="Ming W."/>
            <person name="Munidasa M."/>
            <person name="Muniz J."/>
            <person name="Nguyen L."/>
            <person name="Hughes D."/>
            <person name="Osuji N."/>
            <person name="Pu L.-L."/>
            <person name="Puazo M."/>
            <person name="Qu C."/>
            <person name="Quiroz J."/>
            <person name="Raj R."/>
            <person name="Weissenberger G."/>
            <person name="Xin Y."/>
            <person name="Zou X."/>
            <person name="Han Y."/>
            <person name="Worley K."/>
            <person name="Muzny D."/>
            <person name="Gibbs R."/>
        </authorList>
    </citation>
    <scope>NUCLEOTIDE SEQUENCE</scope>
    <source>
        <strain evidence="2">Sampled in the wild</strain>
    </source>
</reference>
<dbReference type="InterPro" id="IPR036691">
    <property type="entry name" value="Endo/exonu/phosph_ase_sf"/>
</dbReference>
<comment type="caution">
    <text evidence="2">The sequence shown here is derived from an EMBL/GenBank/DDBJ whole genome shotgun (WGS) entry which is preliminary data.</text>
</comment>
<keyword evidence="3" id="KW-1185">Reference proteome</keyword>
<dbReference type="EMBL" id="KZ309127">
    <property type="protein sequence ID" value="KAG8237132.1"/>
    <property type="molecule type" value="Genomic_DNA"/>
</dbReference>
<dbReference type="AlphaFoldDB" id="A0A8K0KM41"/>
<reference evidence="2" key="1">
    <citation type="submission" date="2013-04" db="EMBL/GenBank/DDBJ databases">
        <authorList>
            <person name="Qu J."/>
            <person name="Murali S.C."/>
            <person name="Bandaranaike D."/>
            <person name="Bellair M."/>
            <person name="Blankenburg K."/>
            <person name="Chao H."/>
            <person name="Dinh H."/>
            <person name="Doddapaneni H."/>
            <person name="Downs B."/>
            <person name="Dugan-Rocha S."/>
            <person name="Elkadiri S."/>
            <person name="Gnanaolivu R.D."/>
            <person name="Hernandez B."/>
            <person name="Javaid M."/>
            <person name="Jayaseelan J.C."/>
            <person name="Lee S."/>
            <person name="Li M."/>
            <person name="Ming W."/>
            <person name="Munidasa M."/>
            <person name="Muniz J."/>
            <person name="Nguyen L."/>
            <person name="Ongeri F."/>
            <person name="Osuji N."/>
            <person name="Pu L.-L."/>
            <person name="Puazo M."/>
            <person name="Qu C."/>
            <person name="Quiroz J."/>
            <person name="Raj R."/>
            <person name="Weissenberger G."/>
            <person name="Xin Y."/>
            <person name="Zou X."/>
            <person name="Han Y."/>
            <person name="Richards S."/>
            <person name="Worley K."/>
            <person name="Muzny D."/>
            <person name="Gibbs R."/>
        </authorList>
    </citation>
    <scope>NUCLEOTIDE SEQUENCE</scope>
    <source>
        <strain evidence="2">Sampled in the wild</strain>
    </source>
</reference>
<feature type="region of interest" description="Disordered" evidence="1">
    <location>
        <begin position="392"/>
        <end position="423"/>
    </location>
</feature>
<evidence type="ECO:0008006" key="4">
    <source>
        <dbReference type="Google" id="ProtNLM"/>
    </source>
</evidence>
<dbReference type="SUPFAM" id="SSF56219">
    <property type="entry name" value="DNase I-like"/>
    <property type="match status" value="1"/>
</dbReference>
<gene>
    <name evidence="2" type="ORF">J437_LFUL017009</name>
</gene>
<dbReference type="Proteomes" id="UP000792457">
    <property type="component" value="Unassembled WGS sequence"/>
</dbReference>